<dbReference type="RefSeq" id="WP_134776556.1">
    <property type="nucleotide sequence ID" value="NZ_JAYLLN010000037.1"/>
</dbReference>
<dbReference type="Proteomes" id="UP001363035">
    <property type="component" value="Unassembled WGS sequence"/>
</dbReference>
<dbReference type="Pfam" id="PF12889">
    <property type="entry name" value="DUF3829"/>
    <property type="match status" value="1"/>
</dbReference>
<protein>
    <submittedName>
        <fullName evidence="2">DUF3829 domain-containing protein</fullName>
    </submittedName>
</protein>
<comment type="caution">
    <text evidence="2">The sequence shown here is derived from an EMBL/GenBank/DDBJ whole genome shotgun (WGS) entry which is preliminary data.</text>
</comment>
<keyword evidence="3" id="KW-1185">Reference proteome</keyword>
<sequence length="325" mass="36718">MSTPIHIRMKIAQSLILGVLAISLTVGCSGSGDKSKSGETENESGGLFSSGSKNEAQEIIDFNNKMVQTENNHNSFIRNYIRAVDNLDYFIKQKMANPEAIAIPPILVKPVMVNQLKDLKAPSSLKGDYAVWIDSMQTSFTALQSLYKEMENYKSAEDWKEDSGKKMEHFRAKGLAEIDKNEKASKAIFTALRPEADKAESEILKDHPFKDQIISSRKIMEYCKEITMGTYDDVSNQAFKANFEKQYNELETLLNKNKENPIKGDQYESNNRRFNTFNEAVDTYLGKMRIIQREMNSSSEISEGAFTDLDNAAQTVVSTYNNFVN</sequence>
<dbReference type="InterPro" id="IPR024291">
    <property type="entry name" value="DUF3829"/>
</dbReference>
<organism evidence="2 3">
    <name type="scientific">Sphingobacterium tenebrionis</name>
    <dbReference type="NCBI Taxonomy" id="3111775"/>
    <lineage>
        <taxon>Bacteria</taxon>
        <taxon>Pseudomonadati</taxon>
        <taxon>Bacteroidota</taxon>
        <taxon>Sphingobacteriia</taxon>
        <taxon>Sphingobacteriales</taxon>
        <taxon>Sphingobacteriaceae</taxon>
        <taxon>Sphingobacterium</taxon>
    </lineage>
</organism>
<evidence type="ECO:0000256" key="1">
    <source>
        <dbReference type="SAM" id="MobiDB-lite"/>
    </source>
</evidence>
<feature type="region of interest" description="Disordered" evidence="1">
    <location>
        <begin position="30"/>
        <end position="51"/>
    </location>
</feature>
<gene>
    <name evidence="2" type="ORF">VJ786_13420</name>
</gene>
<evidence type="ECO:0000313" key="2">
    <source>
        <dbReference type="EMBL" id="MEI5985899.1"/>
    </source>
</evidence>
<proteinExistence type="predicted"/>
<reference evidence="2 3" key="1">
    <citation type="submission" date="2024-01" db="EMBL/GenBank/DDBJ databases">
        <title>Sphingobacterium tenebrionis sp. nov., a novel endophyte isolated from tenebrio molitor intestines.</title>
        <authorList>
            <person name="Zhang C."/>
        </authorList>
    </citation>
    <scope>NUCLEOTIDE SEQUENCE [LARGE SCALE GENOMIC DNA]</scope>
    <source>
        <strain evidence="2 3">PU5-4</strain>
    </source>
</reference>
<name>A0ABU8I851_9SPHI</name>
<accession>A0ABU8I851</accession>
<dbReference type="Gene3D" id="1.20.120.930">
    <property type="entry name" value="Uncharacterised protein PF12889, N-terminal DUF3829"/>
    <property type="match status" value="1"/>
</dbReference>
<dbReference type="EMBL" id="JAYLLN010000037">
    <property type="protein sequence ID" value="MEI5985899.1"/>
    <property type="molecule type" value="Genomic_DNA"/>
</dbReference>
<evidence type="ECO:0000313" key="3">
    <source>
        <dbReference type="Proteomes" id="UP001363035"/>
    </source>
</evidence>